<comment type="caution">
    <text evidence="2">The sequence shown here is derived from an EMBL/GenBank/DDBJ whole genome shotgun (WGS) entry which is preliminary data.</text>
</comment>
<evidence type="ECO:0000313" key="2">
    <source>
        <dbReference type="EMBL" id="KKN08809.1"/>
    </source>
</evidence>
<feature type="compositionally biased region" description="Basic and acidic residues" evidence="1">
    <location>
        <begin position="15"/>
        <end position="32"/>
    </location>
</feature>
<organism evidence="2">
    <name type="scientific">marine sediment metagenome</name>
    <dbReference type="NCBI Taxonomy" id="412755"/>
    <lineage>
        <taxon>unclassified sequences</taxon>
        <taxon>metagenomes</taxon>
        <taxon>ecological metagenomes</taxon>
    </lineage>
</organism>
<feature type="compositionally biased region" description="Acidic residues" evidence="1">
    <location>
        <begin position="1"/>
        <end position="10"/>
    </location>
</feature>
<dbReference type="EMBL" id="LAZR01004414">
    <property type="protein sequence ID" value="KKN08809.1"/>
    <property type="molecule type" value="Genomic_DNA"/>
</dbReference>
<name>A0A0F9MSU5_9ZZZZ</name>
<reference evidence="2" key="1">
    <citation type="journal article" date="2015" name="Nature">
        <title>Complex archaea that bridge the gap between prokaryotes and eukaryotes.</title>
        <authorList>
            <person name="Spang A."/>
            <person name="Saw J.H."/>
            <person name="Jorgensen S.L."/>
            <person name="Zaremba-Niedzwiedzka K."/>
            <person name="Martijn J."/>
            <person name="Lind A.E."/>
            <person name="van Eijk R."/>
            <person name="Schleper C."/>
            <person name="Guy L."/>
            <person name="Ettema T.J."/>
        </authorList>
    </citation>
    <scope>NUCLEOTIDE SEQUENCE</scope>
</reference>
<feature type="non-terminal residue" evidence="2">
    <location>
        <position position="1"/>
    </location>
</feature>
<protein>
    <submittedName>
        <fullName evidence="2">Uncharacterized protein</fullName>
    </submittedName>
</protein>
<feature type="region of interest" description="Disordered" evidence="1">
    <location>
        <begin position="1"/>
        <end position="32"/>
    </location>
</feature>
<evidence type="ECO:0000256" key="1">
    <source>
        <dbReference type="SAM" id="MobiDB-lite"/>
    </source>
</evidence>
<dbReference type="AlphaFoldDB" id="A0A0F9MSU5"/>
<accession>A0A0F9MSU5</accession>
<gene>
    <name evidence="2" type="ORF">LCGC14_1052780</name>
</gene>
<sequence>TGDVDPDAAELPDQASEKVEEKPPSMAEKRMRKIKDAAWSHTEGEQDARIVEAKKVVDQVISGYGREPKNQTDVEAIIANIEEMFEKVTDE</sequence>
<proteinExistence type="predicted"/>